<dbReference type="RefSeq" id="WP_150220878.1">
    <property type="nucleotide sequence ID" value="NZ_CP029192.1"/>
</dbReference>
<dbReference type="InterPro" id="IPR036770">
    <property type="entry name" value="Ankyrin_rpt-contain_sf"/>
</dbReference>
<dbReference type="SUPFAM" id="SSF48403">
    <property type="entry name" value="Ankyrin repeat"/>
    <property type="match status" value="1"/>
</dbReference>
<dbReference type="OrthoDB" id="4331932at2"/>
<dbReference type="Gene3D" id="1.25.40.20">
    <property type="entry name" value="Ankyrin repeat-containing domain"/>
    <property type="match status" value="1"/>
</dbReference>
<dbReference type="SUPFAM" id="SSF48371">
    <property type="entry name" value="ARM repeat"/>
    <property type="match status" value="1"/>
</dbReference>
<evidence type="ECO:0000313" key="2">
    <source>
        <dbReference type="Proteomes" id="UP000322927"/>
    </source>
</evidence>
<dbReference type="InterPro" id="IPR011989">
    <property type="entry name" value="ARM-like"/>
</dbReference>
<proteinExistence type="predicted"/>
<dbReference type="Pfam" id="PF12796">
    <property type="entry name" value="Ank_2"/>
    <property type="match status" value="1"/>
</dbReference>
<name>A0A5P2CD88_STRVZ</name>
<dbReference type="Gene3D" id="1.25.10.10">
    <property type="entry name" value="Leucine-rich Repeat Variant"/>
    <property type="match status" value="1"/>
</dbReference>
<protein>
    <submittedName>
        <fullName evidence="1">Uncharacterized protein</fullName>
    </submittedName>
</protein>
<gene>
    <name evidence="1" type="ORF">DEJ48_01460</name>
</gene>
<accession>A0A5P2CD88</accession>
<reference evidence="1 2" key="1">
    <citation type="submission" date="2018-05" db="EMBL/GenBank/DDBJ databases">
        <title>Streptomyces venezuelae.</title>
        <authorList>
            <person name="Kim W."/>
            <person name="Lee N."/>
            <person name="Cho B.-K."/>
        </authorList>
    </citation>
    <scope>NUCLEOTIDE SEQUENCE [LARGE SCALE GENOMIC DNA]</scope>
    <source>
        <strain evidence="1 2">ATCC 14584</strain>
    </source>
</reference>
<dbReference type="Pfam" id="PF13646">
    <property type="entry name" value="HEAT_2"/>
    <property type="match status" value="1"/>
</dbReference>
<sequence>MPGRDTLGRASATGDTEYGLVEVNGGPGVRLLAAVRAGDVERVRDLLGEGADPDAVDEDGLPALCVAVAAHDAPVARALMEGGATADRVLPDGTTPLWRAVDAGSHAVFEAVLGPEASLRLPEASCAALIALASDWYRTGVTEVLRRRTGATGPVTTVRVEDDGYDWVDEVSLGGLIVRAGHGAILSTLEAACRVPTLVDELIARAVRQPDEEHVDWSAVRWLLVRRRDDASWSAVVAHRHHPDPVHRRFVADYLRTRSFCDVDHPQYGKRETEVLAAWSAEETDSGVLAKVLGAFTEYEHPALEAAGLRHAGHPDPRVRREVPYAFLTNGGPHSPAGREALLALVCDPDTEVRLRACWVSGGDETLRPDVTRALLPMTEDTDPAVRRRATEILAASPDRTPAVADALTAMLDADDQLVRLEAAWGLARRDDPRTEEAYERVGPLGPGFEHDHRAGELLHFKWRKQDAEAAASATAS</sequence>
<dbReference type="AlphaFoldDB" id="A0A5P2CD88"/>
<dbReference type="Proteomes" id="UP000322927">
    <property type="component" value="Chromosome"/>
</dbReference>
<dbReference type="InterPro" id="IPR002110">
    <property type="entry name" value="Ankyrin_rpt"/>
</dbReference>
<dbReference type="InterPro" id="IPR016024">
    <property type="entry name" value="ARM-type_fold"/>
</dbReference>
<dbReference type="EMBL" id="CP029192">
    <property type="protein sequence ID" value="QES38709.1"/>
    <property type="molecule type" value="Genomic_DNA"/>
</dbReference>
<organism evidence="1 2">
    <name type="scientific">Streptomyces venezuelae</name>
    <dbReference type="NCBI Taxonomy" id="54571"/>
    <lineage>
        <taxon>Bacteria</taxon>
        <taxon>Bacillati</taxon>
        <taxon>Actinomycetota</taxon>
        <taxon>Actinomycetes</taxon>
        <taxon>Kitasatosporales</taxon>
        <taxon>Streptomycetaceae</taxon>
        <taxon>Streptomyces</taxon>
    </lineage>
</organism>
<evidence type="ECO:0000313" key="1">
    <source>
        <dbReference type="EMBL" id="QES38709.1"/>
    </source>
</evidence>